<gene>
    <name evidence="3" type="ORF">LOD99_4843</name>
</gene>
<dbReference type="PANTHER" id="PTHR11915">
    <property type="entry name" value="SPECTRIN/FILAMIN RELATED CYTOSKELETAL PROTEIN"/>
    <property type="match status" value="1"/>
</dbReference>
<feature type="compositionally biased region" description="Low complexity" evidence="1">
    <location>
        <begin position="11"/>
        <end position="38"/>
    </location>
</feature>
<feature type="region of interest" description="Disordered" evidence="1">
    <location>
        <begin position="1"/>
        <end position="44"/>
    </location>
</feature>
<dbReference type="Proteomes" id="UP001165289">
    <property type="component" value="Unassembled WGS sequence"/>
</dbReference>
<evidence type="ECO:0000256" key="1">
    <source>
        <dbReference type="SAM" id="MobiDB-lite"/>
    </source>
</evidence>
<dbReference type="Gene3D" id="1.10.418.10">
    <property type="entry name" value="Calponin-like domain"/>
    <property type="match status" value="1"/>
</dbReference>
<sequence length="525" mass="58882">MTSPTSWFGLRTKSSSKRSVSPVPVSASTLRSSMRSSRTQGAEDLARRGAYLHPIDSSKCQEQLVQTPRASETQGEAARYRSGEDVLRSNKEDLGKTYLSWVNAHLKKRNDSDKIIDLAAALQDGVTLLNLAEILSGREVTGSLRIPQTREDQEINVSRVLSFLLKEGLEVKSVSSSEIMKGNMKHILRVIYSMACHYKATPIQQPGLLGENRNGSLQSTPALNEYANLKHQVNEFEKKLRGNALIAKYRRMSINSNILSDVEDTAGGYETDGTVCDENHDHIPKPKSNNLEEPIYINMPLCQMPNPVSTNTNTYNSNNDYSNILRNSKSASDLISIQDTEFLNSVNNRMVHVYSESNSQQVMTLSPPVKQDDIEMCFDKLSVSLSELSPIKHQIMQVQNVLVGSTDIPGLKPDMNLLQSQLADVQMKLDDKICQLSENEEKREKISSQLNVVVQECTDLSNRLTESLSIRADVLRKDYLLQNSESENLSLRIAVREKDEIIRQLNGRLLLREELLSTLESQVNQ</sequence>
<evidence type="ECO:0000313" key="3">
    <source>
        <dbReference type="EMBL" id="KAI6651592.1"/>
    </source>
</evidence>
<feature type="domain" description="Calponin-homology (CH)" evidence="2">
    <location>
        <begin position="92"/>
        <end position="199"/>
    </location>
</feature>
<dbReference type="InterPro" id="IPR036872">
    <property type="entry name" value="CH_dom_sf"/>
</dbReference>
<evidence type="ECO:0000259" key="2">
    <source>
        <dbReference type="PROSITE" id="PS50021"/>
    </source>
</evidence>
<protein>
    <recommendedName>
        <fullName evidence="2">Calponin-homology (CH) domain-containing protein</fullName>
    </recommendedName>
</protein>
<name>A0AAV7JS39_9METZ</name>
<keyword evidence="4" id="KW-1185">Reference proteome</keyword>
<organism evidence="3 4">
    <name type="scientific">Oopsacas minuta</name>
    <dbReference type="NCBI Taxonomy" id="111878"/>
    <lineage>
        <taxon>Eukaryota</taxon>
        <taxon>Metazoa</taxon>
        <taxon>Porifera</taxon>
        <taxon>Hexactinellida</taxon>
        <taxon>Hexasterophora</taxon>
        <taxon>Lyssacinosida</taxon>
        <taxon>Leucopsacidae</taxon>
        <taxon>Oopsacas</taxon>
    </lineage>
</organism>
<dbReference type="SMART" id="SM00033">
    <property type="entry name" value="CH"/>
    <property type="match status" value="1"/>
</dbReference>
<dbReference type="InterPro" id="IPR001715">
    <property type="entry name" value="CH_dom"/>
</dbReference>
<accession>A0AAV7JS39</accession>
<dbReference type="PROSITE" id="PS50021">
    <property type="entry name" value="CH"/>
    <property type="match status" value="1"/>
</dbReference>
<evidence type="ECO:0000313" key="4">
    <source>
        <dbReference type="Proteomes" id="UP001165289"/>
    </source>
</evidence>
<dbReference type="SUPFAM" id="SSF47576">
    <property type="entry name" value="Calponin-homology domain, CH-domain"/>
    <property type="match status" value="1"/>
</dbReference>
<comment type="caution">
    <text evidence="3">The sequence shown here is derived from an EMBL/GenBank/DDBJ whole genome shotgun (WGS) entry which is preliminary data.</text>
</comment>
<proteinExistence type="predicted"/>
<dbReference type="EMBL" id="JAKMXF010000302">
    <property type="protein sequence ID" value="KAI6651592.1"/>
    <property type="molecule type" value="Genomic_DNA"/>
</dbReference>
<dbReference type="AlphaFoldDB" id="A0AAV7JS39"/>
<reference evidence="3 4" key="1">
    <citation type="journal article" date="2023" name="BMC Biol.">
        <title>The compact genome of the sponge Oopsacas minuta (Hexactinellida) is lacking key metazoan core genes.</title>
        <authorList>
            <person name="Santini S."/>
            <person name="Schenkelaars Q."/>
            <person name="Jourda C."/>
            <person name="Duchesne M."/>
            <person name="Belahbib H."/>
            <person name="Rocher C."/>
            <person name="Selva M."/>
            <person name="Riesgo A."/>
            <person name="Vervoort M."/>
            <person name="Leys S.P."/>
            <person name="Kodjabachian L."/>
            <person name="Le Bivic A."/>
            <person name="Borchiellini C."/>
            <person name="Claverie J.M."/>
            <person name="Renard E."/>
        </authorList>
    </citation>
    <scope>NUCLEOTIDE SEQUENCE [LARGE SCALE GENOMIC DNA]</scope>
    <source>
        <strain evidence="3">SPO-2</strain>
    </source>
</reference>
<dbReference type="Pfam" id="PF00307">
    <property type="entry name" value="CH"/>
    <property type="match status" value="1"/>
</dbReference>